<evidence type="ECO:0000256" key="3">
    <source>
        <dbReference type="ARBA" id="ARBA00022576"/>
    </source>
</evidence>
<dbReference type="InterPro" id="IPR005814">
    <property type="entry name" value="Aminotrans_3"/>
</dbReference>
<dbReference type="EMBL" id="JAABNR010000001">
    <property type="protein sequence ID" value="NBZ86086.1"/>
    <property type="molecule type" value="Genomic_DNA"/>
</dbReference>
<dbReference type="InterPro" id="IPR015421">
    <property type="entry name" value="PyrdxlP-dep_Trfase_major"/>
</dbReference>
<dbReference type="PROSITE" id="PS00600">
    <property type="entry name" value="AA_TRANSFER_CLASS_3"/>
    <property type="match status" value="1"/>
</dbReference>
<keyword evidence="8" id="KW-1185">Reference proteome</keyword>
<evidence type="ECO:0000256" key="6">
    <source>
        <dbReference type="RuleBase" id="RU003560"/>
    </source>
</evidence>
<accession>A0AAE4Y5G9</accession>
<evidence type="ECO:0000256" key="4">
    <source>
        <dbReference type="ARBA" id="ARBA00022679"/>
    </source>
</evidence>
<dbReference type="PANTHER" id="PTHR43094:SF1">
    <property type="entry name" value="AMINOTRANSFERASE CLASS-III"/>
    <property type="match status" value="1"/>
</dbReference>
<evidence type="ECO:0000313" key="7">
    <source>
        <dbReference type="EMBL" id="NBZ86086.1"/>
    </source>
</evidence>
<dbReference type="PIRSF" id="PIRSF000521">
    <property type="entry name" value="Transaminase_4ab_Lys_Orn"/>
    <property type="match status" value="1"/>
</dbReference>
<dbReference type="Gene3D" id="3.90.1150.10">
    <property type="entry name" value="Aspartate Aminotransferase, domain 1"/>
    <property type="match status" value="1"/>
</dbReference>
<dbReference type="InterPro" id="IPR015422">
    <property type="entry name" value="PyrdxlP-dep_Trfase_small"/>
</dbReference>
<dbReference type="AlphaFoldDB" id="A0AAE4Y5G9"/>
<sequence length="471" mass="51468">MTPTAAPKPRPERRNEDFAALDQAHALHPWQHFQGMAREVPLVITEGQGCMVTDTTGRSYLDAVGGVWCTNIGLGRREMAEAIGAQALKLAYANPFVDVTNDPAALLAARLAELAPGDLNRVHFTTGGSTAVDTAVRMVSYYHHARGNPGKTDIVSRENSYHGSTYLSQSVGKRNGDRIEEFRYKTEGIHHLSCPNPYRRPAHLTEAQFCDELVAEFEALIARVGADRIGGFIAEPIQASGGIIIPPEGYLKRMWQLCQRHDILFIADEVVTGFGRIGHWFASLAEFGVQPDMITCAKGLTSGYIPLGALIFSDRIYQAMSQGPSGWFTSGYTYSGHPVACAAGLKNIEIMEREGLLPHAAKVGSYFETRLQALSHLPLVGDVRGRKLMLCVENVADKATKALLPDEANESKRISNACEEMGLLVRPIGHLNVMSPPLTITEGQVDFVVETLERAIARVTDDLVREGFKLG</sequence>
<dbReference type="SUPFAM" id="SSF53383">
    <property type="entry name" value="PLP-dependent transferases"/>
    <property type="match status" value="1"/>
</dbReference>
<keyword evidence="5 6" id="KW-0663">Pyridoxal phosphate</keyword>
<dbReference type="CDD" id="cd00610">
    <property type="entry name" value="OAT_like"/>
    <property type="match status" value="1"/>
</dbReference>
<dbReference type="FunFam" id="3.40.640.10:FF:000014">
    <property type="entry name" value="Adenosylmethionine-8-amino-7-oxononanoate aminotransferase, probable"/>
    <property type="match status" value="1"/>
</dbReference>
<name>A0AAE4Y5G9_9RHOB</name>
<dbReference type="InterPro" id="IPR015424">
    <property type="entry name" value="PyrdxlP-dep_Trfase"/>
</dbReference>
<reference evidence="7" key="1">
    <citation type="submission" date="2020-01" db="EMBL/GenBank/DDBJ databases">
        <authorList>
            <person name="Chen W.-M."/>
        </authorList>
    </citation>
    <scope>NUCLEOTIDE SEQUENCE</scope>
    <source>
        <strain evidence="7">CYK-10</strain>
    </source>
</reference>
<evidence type="ECO:0000256" key="2">
    <source>
        <dbReference type="ARBA" id="ARBA00008954"/>
    </source>
</evidence>
<protein>
    <submittedName>
        <fullName evidence="7">Aminotransferase</fullName>
    </submittedName>
</protein>
<dbReference type="Pfam" id="PF00202">
    <property type="entry name" value="Aminotran_3"/>
    <property type="match status" value="1"/>
</dbReference>
<proteinExistence type="inferred from homology"/>
<dbReference type="Proteomes" id="UP001193501">
    <property type="component" value="Unassembled WGS sequence"/>
</dbReference>
<organism evidence="7 8">
    <name type="scientific">Stagnihabitans tardus</name>
    <dbReference type="NCBI Taxonomy" id="2699202"/>
    <lineage>
        <taxon>Bacteria</taxon>
        <taxon>Pseudomonadati</taxon>
        <taxon>Pseudomonadota</taxon>
        <taxon>Alphaproteobacteria</taxon>
        <taxon>Rhodobacterales</taxon>
        <taxon>Paracoccaceae</taxon>
        <taxon>Stagnihabitans</taxon>
    </lineage>
</organism>
<dbReference type="Gene3D" id="3.40.640.10">
    <property type="entry name" value="Type I PLP-dependent aspartate aminotransferase-like (Major domain)"/>
    <property type="match status" value="1"/>
</dbReference>
<evidence type="ECO:0000313" key="8">
    <source>
        <dbReference type="Proteomes" id="UP001193501"/>
    </source>
</evidence>
<comment type="caution">
    <text evidence="7">The sequence shown here is derived from an EMBL/GenBank/DDBJ whole genome shotgun (WGS) entry which is preliminary data.</text>
</comment>
<keyword evidence="3 7" id="KW-0032">Aminotransferase</keyword>
<evidence type="ECO:0000256" key="1">
    <source>
        <dbReference type="ARBA" id="ARBA00001933"/>
    </source>
</evidence>
<dbReference type="RefSeq" id="WP_168772888.1">
    <property type="nucleotide sequence ID" value="NZ_JAABNR010000001.1"/>
</dbReference>
<dbReference type="NCBIfam" id="NF005447">
    <property type="entry name" value="PRK07036.1"/>
    <property type="match status" value="1"/>
</dbReference>
<dbReference type="InterPro" id="IPR049704">
    <property type="entry name" value="Aminotrans_3_PPA_site"/>
</dbReference>
<evidence type="ECO:0000256" key="5">
    <source>
        <dbReference type="ARBA" id="ARBA00022898"/>
    </source>
</evidence>
<comment type="similarity">
    <text evidence="2 6">Belongs to the class-III pyridoxal-phosphate-dependent aminotransferase family.</text>
</comment>
<dbReference type="GO" id="GO:0030170">
    <property type="term" value="F:pyridoxal phosphate binding"/>
    <property type="evidence" value="ECO:0007669"/>
    <property type="project" value="InterPro"/>
</dbReference>
<comment type="cofactor">
    <cofactor evidence="1">
        <name>pyridoxal 5'-phosphate</name>
        <dbReference type="ChEBI" id="CHEBI:597326"/>
    </cofactor>
</comment>
<keyword evidence="4" id="KW-0808">Transferase</keyword>
<dbReference type="PANTHER" id="PTHR43094">
    <property type="entry name" value="AMINOTRANSFERASE"/>
    <property type="match status" value="1"/>
</dbReference>
<dbReference type="GO" id="GO:0008483">
    <property type="term" value="F:transaminase activity"/>
    <property type="evidence" value="ECO:0007669"/>
    <property type="project" value="UniProtKB-KW"/>
</dbReference>
<gene>
    <name evidence="7" type="ORF">GV832_00695</name>
</gene>